<dbReference type="RefSeq" id="WP_011776076.1">
    <property type="nucleotide sequence ID" value="NC_008711.1"/>
</dbReference>
<dbReference type="Proteomes" id="UP000000637">
    <property type="component" value="Chromosome"/>
</dbReference>
<evidence type="ECO:0000313" key="2">
    <source>
        <dbReference type="Proteomes" id="UP000000637"/>
    </source>
</evidence>
<evidence type="ECO:0000313" key="1">
    <source>
        <dbReference type="EMBL" id="ABM08895.1"/>
    </source>
</evidence>
<proteinExistence type="predicted"/>
<dbReference type="KEGG" id="aau:AAur_3457"/>
<gene>
    <name evidence="1" type="ordered locus">AAur_3457</name>
</gene>
<protein>
    <submittedName>
        <fullName evidence="1">Uncharacterized protein</fullName>
    </submittedName>
</protein>
<reference evidence="1 2" key="1">
    <citation type="journal article" date="2006" name="PLoS Genet.">
        <title>Secrets of soil survival revealed by the genome sequence of Arthrobacter aurescens TC1.</title>
        <authorList>
            <person name="Mongodin E.F."/>
            <person name="Shapir N."/>
            <person name="Daugherty S.C."/>
            <person name="DeBoy R.T."/>
            <person name="Emerson J.B."/>
            <person name="Shvartzbeyn A."/>
            <person name="Radune D."/>
            <person name="Vamathevan J."/>
            <person name="Riggs F."/>
            <person name="Grinberg V."/>
            <person name="Khouri H."/>
            <person name="Wackett L.P."/>
            <person name="Nelson K.E."/>
            <person name="Sadowsky M.J."/>
        </authorList>
    </citation>
    <scope>NUCLEOTIDE SEQUENCE [LARGE SCALE GENOMIC DNA]</scope>
    <source>
        <strain evidence="1 2">TC1</strain>
    </source>
</reference>
<dbReference type="HOGENOM" id="CLU_3095010_0_0_11"/>
<dbReference type="EMBL" id="CP000474">
    <property type="protein sequence ID" value="ABM08895.1"/>
    <property type="molecule type" value="Genomic_DNA"/>
</dbReference>
<dbReference type="AlphaFoldDB" id="A1RA88"/>
<accession>A1RA88</accession>
<name>A1RA88_PAEAT</name>
<organism evidence="1 2">
    <name type="scientific">Paenarthrobacter aurescens (strain TC1)</name>
    <dbReference type="NCBI Taxonomy" id="290340"/>
    <lineage>
        <taxon>Bacteria</taxon>
        <taxon>Bacillati</taxon>
        <taxon>Actinomycetota</taxon>
        <taxon>Actinomycetes</taxon>
        <taxon>Micrococcales</taxon>
        <taxon>Micrococcaceae</taxon>
        <taxon>Paenarthrobacter</taxon>
    </lineage>
</organism>
<keyword evidence="2" id="KW-1185">Reference proteome</keyword>
<sequence>MSGADAVEGLGHEVSFELVEGWGVGAFAWYCEEGGKEVAAVVAESADTAAV</sequence>